<dbReference type="SUPFAM" id="SSF50475">
    <property type="entry name" value="FMN-binding split barrel"/>
    <property type="match status" value="1"/>
</dbReference>
<evidence type="ECO:0000313" key="1">
    <source>
        <dbReference type="EMBL" id="MBB6121138.1"/>
    </source>
</evidence>
<dbReference type="GO" id="GO:0016491">
    <property type="term" value="F:oxidoreductase activity"/>
    <property type="evidence" value="ECO:0007669"/>
    <property type="project" value="InterPro"/>
</dbReference>
<keyword evidence="2" id="KW-1185">Reference proteome</keyword>
<accession>A0A841IY31</accession>
<gene>
    <name evidence="1" type="ORF">FHS13_003106</name>
</gene>
<dbReference type="InterPro" id="IPR004378">
    <property type="entry name" value="F420H2_quin_Rdtase"/>
</dbReference>
<comment type="caution">
    <text evidence="1">The sequence shown here is derived from an EMBL/GenBank/DDBJ whole genome shotgun (WGS) entry which is preliminary data.</text>
</comment>
<organism evidence="1 2">
    <name type="scientific">Nocardiopsis algeriensis</name>
    <dbReference type="NCBI Taxonomy" id="1478215"/>
    <lineage>
        <taxon>Bacteria</taxon>
        <taxon>Bacillati</taxon>
        <taxon>Actinomycetota</taxon>
        <taxon>Actinomycetes</taxon>
        <taxon>Streptosporangiales</taxon>
        <taxon>Nocardiopsidaceae</taxon>
        <taxon>Nocardiopsis</taxon>
    </lineage>
</organism>
<dbReference type="InterPro" id="IPR012349">
    <property type="entry name" value="Split_barrel_FMN-bd"/>
</dbReference>
<dbReference type="RefSeq" id="WP_184292603.1">
    <property type="nucleotide sequence ID" value="NZ_JACHJO010000009.1"/>
</dbReference>
<reference evidence="1 2" key="1">
    <citation type="submission" date="2020-08" db="EMBL/GenBank/DDBJ databases">
        <title>Genomic Encyclopedia of Type Strains, Phase III (KMG-III): the genomes of soil and plant-associated and newly described type strains.</title>
        <authorList>
            <person name="Whitman W."/>
        </authorList>
    </citation>
    <scope>NUCLEOTIDE SEQUENCE [LARGE SCALE GENOMIC DNA]</scope>
    <source>
        <strain evidence="1 2">CECT 8712</strain>
    </source>
</reference>
<dbReference type="NCBIfam" id="TIGR00026">
    <property type="entry name" value="hi_GC_TIGR00026"/>
    <property type="match status" value="1"/>
</dbReference>
<sequence>MSFAEPPTSPLSRALFRAPVWIYRAGLGPLMGGRFVLLTHKGRSSGQARQAVLEVLEHDRGTGEVLVASGYGARAQWFRNILREPRVLFQVGGVRHRGHARPLPPQESGQALARYAARHPRSAAALMRALGHRADDSAEAYARIGADTENGTPVVRLVPAGPRRPGTLTT</sequence>
<protein>
    <submittedName>
        <fullName evidence="1">Deazaflavin-dependent oxidoreductase (Nitroreductase family)</fullName>
    </submittedName>
</protein>
<proteinExistence type="predicted"/>
<evidence type="ECO:0000313" key="2">
    <source>
        <dbReference type="Proteomes" id="UP000536604"/>
    </source>
</evidence>
<dbReference type="EMBL" id="JACHJO010000009">
    <property type="protein sequence ID" value="MBB6121138.1"/>
    <property type="molecule type" value="Genomic_DNA"/>
</dbReference>
<dbReference type="Gene3D" id="2.30.110.10">
    <property type="entry name" value="Electron Transport, Fmn-binding Protein, Chain A"/>
    <property type="match status" value="1"/>
</dbReference>
<dbReference type="AlphaFoldDB" id="A0A841IY31"/>
<dbReference type="Proteomes" id="UP000536604">
    <property type="component" value="Unassembled WGS sequence"/>
</dbReference>
<dbReference type="Pfam" id="PF04075">
    <property type="entry name" value="F420H2_quin_red"/>
    <property type="match status" value="1"/>
</dbReference>
<name>A0A841IY31_9ACTN</name>